<dbReference type="Pfam" id="PF09339">
    <property type="entry name" value="HTH_IclR"/>
    <property type="match status" value="1"/>
</dbReference>
<evidence type="ECO:0000256" key="2">
    <source>
        <dbReference type="ARBA" id="ARBA00023125"/>
    </source>
</evidence>
<feature type="domain" description="IclR-ED" evidence="5">
    <location>
        <begin position="74"/>
        <end position="246"/>
    </location>
</feature>
<evidence type="ECO:0000256" key="3">
    <source>
        <dbReference type="ARBA" id="ARBA00023163"/>
    </source>
</evidence>
<evidence type="ECO:0000259" key="5">
    <source>
        <dbReference type="PROSITE" id="PS51078"/>
    </source>
</evidence>
<feature type="domain" description="HTH iclR-type" evidence="4">
    <location>
        <begin position="13"/>
        <end position="73"/>
    </location>
</feature>
<dbReference type="InterPro" id="IPR005471">
    <property type="entry name" value="Tscrpt_reg_IclR_N"/>
</dbReference>
<dbReference type="Gene3D" id="1.10.10.10">
    <property type="entry name" value="Winged helix-like DNA-binding domain superfamily/Winged helix DNA-binding domain"/>
    <property type="match status" value="1"/>
</dbReference>
<dbReference type="InterPro" id="IPR029016">
    <property type="entry name" value="GAF-like_dom_sf"/>
</dbReference>
<evidence type="ECO:0000256" key="1">
    <source>
        <dbReference type="ARBA" id="ARBA00023015"/>
    </source>
</evidence>
<reference evidence="6" key="1">
    <citation type="submission" date="2020-05" db="EMBL/GenBank/DDBJ databases">
        <authorList>
            <person name="Chiriac C."/>
            <person name="Salcher M."/>
            <person name="Ghai R."/>
            <person name="Kavagutti S V."/>
        </authorList>
    </citation>
    <scope>NUCLEOTIDE SEQUENCE</scope>
</reference>
<name>A0A6J7JWK7_9ZZZZ</name>
<keyword evidence="2" id="KW-0238">DNA-binding</keyword>
<dbReference type="SUPFAM" id="SSF46785">
    <property type="entry name" value="Winged helix' DNA-binding domain"/>
    <property type="match status" value="1"/>
</dbReference>
<dbReference type="EMBL" id="CAFBNE010000037">
    <property type="protein sequence ID" value="CAB4948000.1"/>
    <property type="molecule type" value="Genomic_DNA"/>
</dbReference>
<dbReference type="SMART" id="SM00346">
    <property type="entry name" value="HTH_ICLR"/>
    <property type="match status" value="1"/>
</dbReference>
<dbReference type="GO" id="GO:0045892">
    <property type="term" value="P:negative regulation of DNA-templated transcription"/>
    <property type="evidence" value="ECO:0007669"/>
    <property type="project" value="TreeGrafter"/>
</dbReference>
<dbReference type="PROSITE" id="PS51078">
    <property type="entry name" value="ICLR_ED"/>
    <property type="match status" value="1"/>
</dbReference>
<evidence type="ECO:0000259" key="4">
    <source>
        <dbReference type="PROSITE" id="PS51077"/>
    </source>
</evidence>
<dbReference type="SUPFAM" id="SSF55781">
    <property type="entry name" value="GAF domain-like"/>
    <property type="match status" value="1"/>
</dbReference>
<dbReference type="InterPro" id="IPR036388">
    <property type="entry name" value="WH-like_DNA-bd_sf"/>
</dbReference>
<dbReference type="Gene3D" id="3.30.450.40">
    <property type="match status" value="1"/>
</dbReference>
<sequence>MTVTHMDSIESRRSVLGRVFDILECFGDEPDQTISSLCASTDLPPATVHRLLASLTEWEAIERSGRGRYELGRRLWLLGSGVPQVRRLRDVARPRLVDLHVRTGELTTLCFVSNQRLQVADVIGGSAASQQWRLPRQMRPTGLAAELVYLAFSKLEPGRVGHGPSPSLEQRTALHEIRRNGFAVTRAAMDGGPCWVAAPIVENSSQVRSVVSLLVPESRLNAAGMGRLVAEVGRSISKGLSSDMSAAL</sequence>
<keyword evidence="1" id="KW-0805">Transcription regulation</keyword>
<dbReference type="AlphaFoldDB" id="A0A6J7JWK7"/>
<organism evidence="6">
    <name type="scientific">freshwater metagenome</name>
    <dbReference type="NCBI Taxonomy" id="449393"/>
    <lineage>
        <taxon>unclassified sequences</taxon>
        <taxon>metagenomes</taxon>
        <taxon>ecological metagenomes</taxon>
    </lineage>
</organism>
<accession>A0A6J7JWK7</accession>
<dbReference type="PROSITE" id="PS51077">
    <property type="entry name" value="HTH_ICLR"/>
    <property type="match status" value="1"/>
</dbReference>
<proteinExistence type="predicted"/>
<dbReference type="InterPro" id="IPR050707">
    <property type="entry name" value="HTH_MetabolicPath_Reg"/>
</dbReference>
<gene>
    <name evidence="6" type="ORF">UFOPK3772_01354</name>
</gene>
<dbReference type="PANTHER" id="PTHR30136:SF35">
    <property type="entry name" value="HTH-TYPE TRANSCRIPTIONAL REGULATOR RV1719"/>
    <property type="match status" value="1"/>
</dbReference>
<evidence type="ECO:0000313" key="6">
    <source>
        <dbReference type="EMBL" id="CAB4948000.1"/>
    </source>
</evidence>
<dbReference type="InterPro" id="IPR014757">
    <property type="entry name" value="Tscrpt_reg_IclR_C"/>
</dbReference>
<protein>
    <submittedName>
        <fullName evidence="6">Unannotated protein</fullName>
    </submittedName>
</protein>
<dbReference type="PANTHER" id="PTHR30136">
    <property type="entry name" value="HELIX-TURN-HELIX TRANSCRIPTIONAL REGULATOR, ICLR FAMILY"/>
    <property type="match status" value="1"/>
</dbReference>
<dbReference type="GO" id="GO:0003677">
    <property type="term" value="F:DNA binding"/>
    <property type="evidence" value="ECO:0007669"/>
    <property type="project" value="UniProtKB-KW"/>
</dbReference>
<dbReference type="GO" id="GO:0003700">
    <property type="term" value="F:DNA-binding transcription factor activity"/>
    <property type="evidence" value="ECO:0007669"/>
    <property type="project" value="TreeGrafter"/>
</dbReference>
<keyword evidence="3" id="KW-0804">Transcription</keyword>
<dbReference type="InterPro" id="IPR036390">
    <property type="entry name" value="WH_DNA-bd_sf"/>
</dbReference>